<organism evidence="1 2">
    <name type="scientific">Puccinia sorghi</name>
    <dbReference type="NCBI Taxonomy" id="27349"/>
    <lineage>
        <taxon>Eukaryota</taxon>
        <taxon>Fungi</taxon>
        <taxon>Dikarya</taxon>
        <taxon>Basidiomycota</taxon>
        <taxon>Pucciniomycotina</taxon>
        <taxon>Pucciniomycetes</taxon>
        <taxon>Pucciniales</taxon>
        <taxon>Pucciniaceae</taxon>
        <taxon>Puccinia</taxon>
    </lineage>
</organism>
<accession>A0A0L6UYM0</accession>
<comment type="caution">
    <text evidence="1">The sequence shown here is derived from an EMBL/GenBank/DDBJ whole genome shotgun (WGS) entry which is preliminary data.</text>
</comment>
<dbReference type="VEuPathDB" id="FungiDB:VP01_3387g2"/>
<name>A0A0L6UYM0_9BASI</name>
<proteinExistence type="predicted"/>
<keyword evidence="2" id="KW-1185">Reference proteome</keyword>
<dbReference type="Proteomes" id="UP000037035">
    <property type="component" value="Unassembled WGS sequence"/>
</dbReference>
<gene>
    <name evidence="1" type="ORF">VP01_3387g2</name>
</gene>
<evidence type="ECO:0000313" key="2">
    <source>
        <dbReference type="Proteomes" id="UP000037035"/>
    </source>
</evidence>
<dbReference type="AlphaFoldDB" id="A0A0L6UYM0"/>
<protein>
    <submittedName>
        <fullName evidence="1">Uncharacterized protein</fullName>
    </submittedName>
</protein>
<evidence type="ECO:0000313" key="1">
    <source>
        <dbReference type="EMBL" id="KNZ52955.1"/>
    </source>
</evidence>
<reference evidence="1 2" key="1">
    <citation type="submission" date="2015-08" db="EMBL/GenBank/DDBJ databases">
        <title>Next Generation Sequencing and Analysis of the Genome of Puccinia sorghi L Schw, the Causal Agent of Maize Common Rust.</title>
        <authorList>
            <person name="Rochi L."/>
            <person name="Burguener G."/>
            <person name="Darino M."/>
            <person name="Turjanski A."/>
            <person name="Kreff E."/>
            <person name="Dieguez M.J."/>
            <person name="Sacco F."/>
        </authorList>
    </citation>
    <scope>NUCLEOTIDE SEQUENCE [LARGE SCALE GENOMIC DNA]</scope>
    <source>
        <strain evidence="1 2">RO10H11247</strain>
    </source>
</reference>
<dbReference type="EMBL" id="LAVV01008376">
    <property type="protein sequence ID" value="KNZ52955.1"/>
    <property type="molecule type" value="Genomic_DNA"/>
</dbReference>
<sequence length="109" mass="12247">MNYETTDGEEDQEDNASEFLGLLLPKVCKAARRNKKENRKICEGQKELITISKEKMVVNQIVANNVVMSKDGAGATLLRNTTTQGKQRFRSKWGSNGLVELKEKVELFG</sequence>